<feature type="transmembrane region" description="Helical" evidence="6">
    <location>
        <begin position="270"/>
        <end position="290"/>
    </location>
</feature>
<keyword evidence="3" id="KW-0029">Amino-acid transport</keyword>
<organism evidence="8 9">
    <name type="scientific">Riccia sorocarpa</name>
    <dbReference type="NCBI Taxonomy" id="122646"/>
    <lineage>
        <taxon>Eukaryota</taxon>
        <taxon>Viridiplantae</taxon>
        <taxon>Streptophyta</taxon>
        <taxon>Embryophyta</taxon>
        <taxon>Marchantiophyta</taxon>
        <taxon>Marchantiopsida</taxon>
        <taxon>Marchantiidae</taxon>
        <taxon>Marchantiales</taxon>
        <taxon>Ricciaceae</taxon>
        <taxon>Riccia</taxon>
    </lineage>
</organism>
<evidence type="ECO:0000256" key="5">
    <source>
        <dbReference type="ARBA" id="ARBA00023136"/>
    </source>
</evidence>
<accession>A0ABD3HRZ5</accession>
<feature type="domain" description="Amino acid transporter transmembrane" evidence="7">
    <location>
        <begin position="158"/>
        <end position="266"/>
    </location>
</feature>
<feature type="domain" description="Amino acid transporter transmembrane" evidence="7">
    <location>
        <begin position="275"/>
        <end position="477"/>
    </location>
</feature>
<evidence type="ECO:0000256" key="3">
    <source>
        <dbReference type="ARBA" id="ARBA00022970"/>
    </source>
</evidence>
<dbReference type="PANTHER" id="PTHR22950:SF349">
    <property type="entry name" value="AMINO ACID TRANSPORTER TRANSMEMBRANE DOMAIN-CONTAINING PROTEIN"/>
    <property type="match status" value="1"/>
</dbReference>
<evidence type="ECO:0000313" key="8">
    <source>
        <dbReference type="EMBL" id="KAL3693721.1"/>
    </source>
</evidence>
<keyword evidence="4 6" id="KW-1133">Transmembrane helix</keyword>
<keyword evidence="5 6" id="KW-0472">Membrane</keyword>
<proteinExistence type="predicted"/>
<dbReference type="GO" id="GO:0006865">
    <property type="term" value="P:amino acid transport"/>
    <property type="evidence" value="ECO:0007669"/>
    <property type="project" value="UniProtKB-KW"/>
</dbReference>
<evidence type="ECO:0000256" key="2">
    <source>
        <dbReference type="ARBA" id="ARBA00022692"/>
    </source>
</evidence>
<keyword evidence="9" id="KW-1185">Reference proteome</keyword>
<name>A0ABD3HRZ5_9MARC</name>
<evidence type="ECO:0000256" key="6">
    <source>
        <dbReference type="SAM" id="Phobius"/>
    </source>
</evidence>
<reference evidence="8 9" key="1">
    <citation type="submission" date="2024-09" db="EMBL/GenBank/DDBJ databases">
        <title>Chromosome-scale assembly of Riccia sorocarpa.</title>
        <authorList>
            <person name="Paukszto L."/>
        </authorList>
    </citation>
    <scope>NUCLEOTIDE SEQUENCE [LARGE SCALE GENOMIC DNA]</scope>
    <source>
        <strain evidence="8">LP-2024</strain>
        <tissue evidence="8">Aerial parts of the thallus</tissue>
    </source>
</reference>
<feature type="transmembrane region" description="Helical" evidence="6">
    <location>
        <begin position="391"/>
        <end position="415"/>
    </location>
</feature>
<feature type="transmembrane region" description="Helical" evidence="6">
    <location>
        <begin position="182"/>
        <end position="204"/>
    </location>
</feature>
<feature type="transmembrane region" description="Helical" evidence="6">
    <location>
        <begin position="310"/>
        <end position="331"/>
    </location>
</feature>
<evidence type="ECO:0000259" key="7">
    <source>
        <dbReference type="Pfam" id="PF01490"/>
    </source>
</evidence>
<dbReference type="Proteomes" id="UP001633002">
    <property type="component" value="Unassembled WGS sequence"/>
</dbReference>
<dbReference type="PANTHER" id="PTHR22950">
    <property type="entry name" value="AMINO ACID TRANSPORTER"/>
    <property type="match status" value="1"/>
</dbReference>
<dbReference type="Pfam" id="PF01490">
    <property type="entry name" value="Aa_trans"/>
    <property type="match status" value="2"/>
</dbReference>
<feature type="transmembrane region" description="Helical" evidence="6">
    <location>
        <begin position="155"/>
        <end position="176"/>
    </location>
</feature>
<sequence length="504" mass="55543">MREWLQEPCARQDRSFAPLDSRRRLFTQISSESTAKLEEELSVVPLEVLDEGGGAAPESHDISHLDGGQRWWRWFLLGSSNTEKSLSEEDHGGERASTSTPCWRSIAGTGRRGSASINFEDFFQHNRLGPRLPATGRGGSGTGRGGSASINCQDFFNIFNIIVSILGAGVLGLPYAFRVSGWGVAAVCVNVSAVLTYYCMMHLVNCRDSLLQREGQRHIKTYGDLGDAAFGNWARQFIDIMVLIAQSGACVSYLIFIATNVSSVFTGDAFTSWGAIPFAMGVTVYCFEGFPTTLEFHWAMRERREYPRTLGMAILLITGLYLSFGLFGYFAYGDETQDIITLNLPNDWTAVAVKIGLCLSLFFTIPVLMFPLHEIFEQKLLLNDWFKTQSVLLQTIWCNFLRAFVILVVVTVAIMVPGFGIIISLVGSTVCAMLALVIPSVLHLRVFGNQLTWLTRVGDYALIICGVLFAIYGTYSSVVDIFGPLGGGEALLPPVNLNKHLSIK</sequence>
<feature type="transmembrane region" description="Helical" evidence="6">
    <location>
        <begin position="237"/>
        <end position="258"/>
    </location>
</feature>
<gene>
    <name evidence="8" type="ORF">R1sor_007372</name>
</gene>
<dbReference type="AlphaFoldDB" id="A0ABD3HRZ5"/>
<feature type="transmembrane region" description="Helical" evidence="6">
    <location>
        <begin position="351"/>
        <end position="370"/>
    </location>
</feature>
<dbReference type="EMBL" id="JBJQOH010000003">
    <property type="protein sequence ID" value="KAL3693721.1"/>
    <property type="molecule type" value="Genomic_DNA"/>
</dbReference>
<dbReference type="GO" id="GO:0031090">
    <property type="term" value="C:organelle membrane"/>
    <property type="evidence" value="ECO:0007669"/>
    <property type="project" value="UniProtKB-ARBA"/>
</dbReference>
<feature type="transmembrane region" description="Helical" evidence="6">
    <location>
        <begin position="457"/>
        <end position="475"/>
    </location>
</feature>
<protein>
    <recommendedName>
        <fullName evidence="7">Amino acid transporter transmembrane domain-containing protein</fullName>
    </recommendedName>
</protein>
<comment type="caution">
    <text evidence="8">The sequence shown here is derived from an EMBL/GenBank/DDBJ whole genome shotgun (WGS) entry which is preliminary data.</text>
</comment>
<keyword evidence="3" id="KW-0813">Transport</keyword>
<evidence type="ECO:0000256" key="4">
    <source>
        <dbReference type="ARBA" id="ARBA00022989"/>
    </source>
</evidence>
<feature type="transmembrane region" description="Helical" evidence="6">
    <location>
        <begin position="421"/>
        <end position="445"/>
    </location>
</feature>
<comment type="subcellular location">
    <subcellularLocation>
        <location evidence="1">Membrane</location>
        <topology evidence="1">Multi-pass membrane protein</topology>
    </subcellularLocation>
</comment>
<evidence type="ECO:0000256" key="1">
    <source>
        <dbReference type="ARBA" id="ARBA00004141"/>
    </source>
</evidence>
<dbReference type="InterPro" id="IPR013057">
    <property type="entry name" value="AA_transpt_TM"/>
</dbReference>
<evidence type="ECO:0000313" key="9">
    <source>
        <dbReference type="Proteomes" id="UP001633002"/>
    </source>
</evidence>
<keyword evidence="2 6" id="KW-0812">Transmembrane</keyword>